<accession>A0A507FE06</accession>
<evidence type="ECO:0000256" key="1">
    <source>
        <dbReference type="ARBA" id="ARBA00004123"/>
    </source>
</evidence>
<keyword evidence="4" id="KW-0808">Transferase</keyword>
<dbReference type="AlphaFoldDB" id="A0A507FE06"/>
<dbReference type="SUPFAM" id="SSF55729">
    <property type="entry name" value="Acyl-CoA N-acyltransferases (Nat)"/>
    <property type="match status" value="1"/>
</dbReference>
<feature type="domain" description="Bromo" evidence="13">
    <location>
        <begin position="361"/>
        <end position="429"/>
    </location>
</feature>
<evidence type="ECO:0000313" key="16">
    <source>
        <dbReference type="Proteomes" id="UP000320333"/>
    </source>
</evidence>
<keyword evidence="5" id="KW-0156">Chromatin regulator</keyword>
<name>A0A507FE06_9FUNG</name>
<dbReference type="Proteomes" id="UP000320333">
    <property type="component" value="Unassembled WGS sequence"/>
</dbReference>
<evidence type="ECO:0000256" key="3">
    <source>
        <dbReference type="ARBA" id="ARBA00013184"/>
    </source>
</evidence>
<feature type="domain" description="N-acetyltransferase" evidence="14">
    <location>
        <begin position="91"/>
        <end position="247"/>
    </location>
</feature>
<sequence>MEWDFDALDAAFKANEAIENAARSAPPPPPLPLPIATAAQDPLPLQTHVKIDTNLKAEPQPTAPKDAKEATSPLKRKLVRSAQQEEEEGIIQFRTVAPDCSDESMILLTGLKNIYQKQLPNMPKEYIARLVYDRNHLSMALVKPPLKVLAGITYRLFGPGRKMAEIVFCAVSSTEQVRGYGARLMSHVKDYVVSQLGIEYFLTYADNFAIGYFKKQGFTTEITLDKKEWMGYIKDYEGGTLMQAFIRLSLSMAIFIFAADKLCEFQWTVVPKVVYLKAPEIIEAQRKAIRDKIRATASEAKVYSGTALFPPGVTSVPIQTIPGLAEIGWTPEMLKRLGENKPTKIHGPLYGPLKIVVEEMRTNANAWPFVEPVSGVPDYYEIIKEPMDISTLGSCVENDDYATIDHFVKDASKIFHNCRIYNEEGTNYVKCANKLEKWFKERIKTLRAELHIYI</sequence>
<dbReference type="EMBL" id="QEAP01000181">
    <property type="protein sequence ID" value="TPX73508.1"/>
    <property type="molecule type" value="Genomic_DNA"/>
</dbReference>
<dbReference type="InterPro" id="IPR018359">
    <property type="entry name" value="Bromodomain_CS"/>
</dbReference>
<evidence type="ECO:0000256" key="5">
    <source>
        <dbReference type="ARBA" id="ARBA00022853"/>
    </source>
</evidence>
<dbReference type="InterPro" id="IPR000182">
    <property type="entry name" value="GNAT_dom"/>
</dbReference>
<dbReference type="InterPro" id="IPR036427">
    <property type="entry name" value="Bromodomain-like_sf"/>
</dbReference>
<dbReference type="SMART" id="SM00297">
    <property type="entry name" value="BROMO"/>
    <property type="match status" value="1"/>
</dbReference>
<dbReference type="InterPro" id="IPR037800">
    <property type="entry name" value="GCN5"/>
</dbReference>
<evidence type="ECO:0000256" key="7">
    <source>
        <dbReference type="ARBA" id="ARBA00023117"/>
    </source>
</evidence>
<dbReference type="SUPFAM" id="SSF47370">
    <property type="entry name" value="Bromodomain"/>
    <property type="match status" value="1"/>
</dbReference>
<evidence type="ECO:0000256" key="12">
    <source>
        <dbReference type="PROSITE-ProRule" id="PRU00035"/>
    </source>
</evidence>
<keyword evidence="10" id="KW-0539">Nucleus</keyword>
<keyword evidence="16" id="KW-1185">Reference proteome</keyword>
<evidence type="ECO:0000256" key="9">
    <source>
        <dbReference type="ARBA" id="ARBA00023163"/>
    </source>
</evidence>
<dbReference type="InterPro" id="IPR016181">
    <property type="entry name" value="Acyl_CoA_acyltransferase"/>
</dbReference>
<evidence type="ECO:0000256" key="4">
    <source>
        <dbReference type="ARBA" id="ARBA00022679"/>
    </source>
</evidence>
<dbReference type="OrthoDB" id="1937912at2759"/>
<dbReference type="GO" id="GO:0005634">
    <property type="term" value="C:nucleus"/>
    <property type="evidence" value="ECO:0007669"/>
    <property type="project" value="UniProtKB-SubCell"/>
</dbReference>
<comment type="similarity">
    <text evidence="2">Belongs to the acetyltransferase family. GCN5 subfamily.</text>
</comment>
<keyword evidence="11" id="KW-0012">Acyltransferase</keyword>
<dbReference type="GO" id="GO:0045944">
    <property type="term" value="P:positive regulation of transcription by RNA polymerase II"/>
    <property type="evidence" value="ECO:0007669"/>
    <property type="project" value="TreeGrafter"/>
</dbReference>
<dbReference type="PANTHER" id="PTHR45750:SF3">
    <property type="entry name" value="HISTONE ACETYLTRANSFERASE"/>
    <property type="match status" value="1"/>
</dbReference>
<dbReference type="CDD" id="cd04301">
    <property type="entry name" value="NAT_SF"/>
    <property type="match status" value="1"/>
</dbReference>
<dbReference type="InterPro" id="IPR001487">
    <property type="entry name" value="Bromodomain"/>
</dbReference>
<dbReference type="EC" id="2.3.1.48" evidence="3"/>
<dbReference type="GO" id="GO:0010484">
    <property type="term" value="F:histone H3 acetyltransferase activity"/>
    <property type="evidence" value="ECO:0007669"/>
    <property type="project" value="TreeGrafter"/>
</dbReference>
<gene>
    <name evidence="15" type="ORF">CcCBS67573_g05212</name>
</gene>
<reference evidence="15 16" key="1">
    <citation type="journal article" date="2019" name="Sci. Rep.">
        <title>Comparative genomics of chytrid fungi reveal insights into the obligate biotrophic and pathogenic lifestyle of Synchytrium endobioticum.</title>
        <authorList>
            <person name="van de Vossenberg B.T.L.H."/>
            <person name="Warris S."/>
            <person name="Nguyen H.D.T."/>
            <person name="van Gent-Pelzer M.P.E."/>
            <person name="Joly D.L."/>
            <person name="van de Geest H.C."/>
            <person name="Bonants P.J.M."/>
            <person name="Smith D.S."/>
            <person name="Levesque C.A."/>
            <person name="van der Lee T.A.J."/>
        </authorList>
    </citation>
    <scope>NUCLEOTIDE SEQUENCE [LARGE SCALE GENOMIC DNA]</scope>
    <source>
        <strain evidence="15 16">CBS 675.73</strain>
    </source>
</reference>
<evidence type="ECO:0000256" key="6">
    <source>
        <dbReference type="ARBA" id="ARBA00023015"/>
    </source>
</evidence>
<dbReference type="Gene3D" id="3.40.630.30">
    <property type="match status" value="1"/>
</dbReference>
<dbReference type="PANTHER" id="PTHR45750">
    <property type="entry name" value="GH11602P"/>
    <property type="match status" value="1"/>
</dbReference>
<evidence type="ECO:0000256" key="8">
    <source>
        <dbReference type="ARBA" id="ARBA00023159"/>
    </source>
</evidence>
<protein>
    <recommendedName>
        <fullName evidence="3">histone acetyltransferase</fullName>
        <ecNumber evidence="3">2.3.1.48</ecNumber>
    </recommendedName>
</protein>
<keyword evidence="8" id="KW-0010">Activator</keyword>
<evidence type="ECO:0000259" key="14">
    <source>
        <dbReference type="PROSITE" id="PS51186"/>
    </source>
</evidence>
<evidence type="ECO:0000256" key="2">
    <source>
        <dbReference type="ARBA" id="ARBA00008607"/>
    </source>
</evidence>
<keyword evidence="6" id="KW-0805">Transcription regulation</keyword>
<evidence type="ECO:0000259" key="13">
    <source>
        <dbReference type="PROSITE" id="PS50014"/>
    </source>
</evidence>
<keyword evidence="7 12" id="KW-0103">Bromodomain</keyword>
<dbReference type="Pfam" id="PF00439">
    <property type="entry name" value="Bromodomain"/>
    <property type="match status" value="1"/>
</dbReference>
<dbReference type="PRINTS" id="PR00503">
    <property type="entry name" value="BROMODOMAIN"/>
</dbReference>
<dbReference type="PROSITE" id="PS51186">
    <property type="entry name" value="GNAT"/>
    <property type="match status" value="1"/>
</dbReference>
<dbReference type="PROSITE" id="PS50014">
    <property type="entry name" value="BROMODOMAIN_2"/>
    <property type="match status" value="1"/>
</dbReference>
<comment type="caution">
    <text evidence="15">The sequence shown here is derived from an EMBL/GenBank/DDBJ whole genome shotgun (WGS) entry which is preliminary data.</text>
</comment>
<organism evidence="15 16">
    <name type="scientific">Chytriomyces confervae</name>
    <dbReference type="NCBI Taxonomy" id="246404"/>
    <lineage>
        <taxon>Eukaryota</taxon>
        <taxon>Fungi</taxon>
        <taxon>Fungi incertae sedis</taxon>
        <taxon>Chytridiomycota</taxon>
        <taxon>Chytridiomycota incertae sedis</taxon>
        <taxon>Chytridiomycetes</taxon>
        <taxon>Chytridiales</taxon>
        <taxon>Chytriomycetaceae</taxon>
        <taxon>Chytriomyces</taxon>
    </lineage>
</organism>
<dbReference type="Pfam" id="PF00583">
    <property type="entry name" value="Acetyltransf_1"/>
    <property type="match status" value="1"/>
</dbReference>
<proteinExistence type="inferred from homology"/>
<comment type="subcellular location">
    <subcellularLocation>
        <location evidence="1">Nucleus</location>
    </subcellularLocation>
</comment>
<evidence type="ECO:0000256" key="11">
    <source>
        <dbReference type="ARBA" id="ARBA00023315"/>
    </source>
</evidence>
<keyword evidence="9" id="KW-0804">Transcription</keyword>
<dbReference type="GO" id="GO:0000123">
    <property type="term" value="C:histone acetyltransferase complex"/>
    <property type="evidence" value="ECO:0007669"/>
    <property type="project" value="TreeGrafter"/>
</dbReference>
<evidence type="ECO:0000256" key="10">
    <source>
        <dbReference type="ARBA" id="ARBA00023242"/>
    </source>
</evidence>
<dbReference type="STRING" id="246404.A0A507FE06"/>
<dbReference type="PROSITE" id="PS00633">
    <property type="entry name" value="BROMODOMAIN_1"/>
    <property type="match status" value="1"/>
</dbReference>
<evidence type="ECO:0000313" key="15">
    <source>
        <dbReference type="EMBL" id="TPX73508.1"/>
    </source>
</evidence>
<dbReference type="Gene3D" id="1.20.920.10">
    <property type="entry name" value="Bromodomain-like"/>
    <property type="match status" value="1"/>
</dbReference>